<keyword evidence="3" id="KW-1185">Reference proteome</keyword>
<dbReference type="SUPFAM" id="SSF53649">
    <property type="entry name" value="Alkaline phosphatase-like"/>
    <property type="match status" value="1"/>
</dbReference>
<feature type="region of interest" description="Disordered" evidence="1">
    <location>
        <begin position="422"/>
        <end position="442"/>
    </location>
</feature>
<dbReference type="RefSeq" id="WP_379705978.1">
    <property type="nucleotide sequence ID" value="NZ_JBHTAT010000001.1"/>
</dbReference>
<dbReference type="PANTHER" id="PTHR10151:SF120">
    <property type="entry name" value="BIS(5'-ADENOSYL)-TRIPHOSPHATASE"/>
    <property type="match status" value="1"/>
</dbReference>
<evidence type="ECO:0000313" key="3">
    <source>
        <dbReference type="Proteomes" id="UP001596434"/>
    </source>
</evidence>
<reference evidence="2 3" key="1">
    <citation type="journal article" date="2019" name="Int. J. Syst. Evol. Microbiol.">
        <title>The Global Catalogue of Microorganisms (GCM) 10K type strain sequencing project: providing services to taxonomists for standard genome sequencing and annotation.</title>
        <authorList>
            <consortium name="The Broad Institute Genomics Platform"/>
            <consortium name="The Broad Institute Genome Sequencing Center for Infectious Disease"/>
            <person name="Wu L."/>
            <person name="Ma J."/>
        </authorList>
    </citation>
    <scope>NUCLEOTIDE SEQUENCE [LARGE SCALE GENOMIC DNA]</scope>
    <source>
        <strain evidence="2 3">GX21</strain>
    </source>
</reference>
<proteinExistence type="predicted"/>
<dbReference type="Proteomes" id="UP001596434">
    <property type="component" value="Unassembled WGS sequence"/>
</dbReference>
<evidence type="ECO:0000313" key="2">
    <source>
        <dbReference type="EMBL" id="MFC7256714.1"/>
    </source>
</evidence>
<dbReference type="EMBL" id="JBHTAT010000001">
    <property type="protein sequence ID" value="MFC7256714.1"/>
    <property type="molecule type" value="Genomic_DNA"/>
</dbReference>
<dbReference type="InterPro" id="IPR002591">
    <property type="entry name" value="Phosphodiest/P_Trfase"/>
</dbReference>
<sequence length="530" mass="58599">MVETVVLGLDGATWTVLDDLIEQGTLPNIASLTEAGYSGTLESTYPPITAPAWLSMATGQNPGKTGVFYFLNRESPDSYAFETLGSEKFEGRSFWDVLSARGHSVGVFNFPMLYPPYELDGFMVSGLGSPEDGTITYPESLANDLERVTDGYQVEVPYADPKYADRPEELEDDLLTVVEKREAAIEYLLTDHDPDVFFGVVSATDWAQHYFWRHYDPEHVLHEESPSSDALTKVWERVDETVGLVAARAARDDARLLLVSDHGFGPVNRTFHSNDWLRREGFRVDTAESIVDQLRTTYFPHLRRLGEAVVSVVPQLNDVAKSVGTSIRKSPGSNVDVDASIAFAPRQNLTCGMVYFCTEDETSRRHVIEGLESLPAPDGEHLDVTVYDPADLYEGPNTDLAPDLLFTIDDFECAVDPRPATSGRVFETGPPSPARSGGHRREGVFVFTGPNVRSGSEGAATLLDVAPTLLWLQDEPIPEEMDGEPMFDAFAVESAPPNRVPLADLVNSERVVRRADDEEVQQRLEDLGYI</sequence>
<dbReference type="Pfam" id="PF01663">
    <property type="entry name" value="Phosphodiest"/>
    <property type="match status" value="1"/>
</dbReference>
<dbReference type="GeneID" id="96955108"/>
<protein>
    <submittedName>
        <fullName evidence="2">Alkaline phosphatase family protein</fullName>
    </submittedName>
</protein>
<gene>
    <name evidence="2" type="ORF">ACFQKE_15620</name>
</gene>
<name>A0ABD6A1P7_9EURY</name>
<dbReference type="PANTHER" id="PTHR10151">
    <property type="entry name" value="ECTONUCLEOTIDE PYROPHOSPHATASE/PHOSPHODIESTERASE"/>
    <property type="match status" value="1"/>
</dbReference>
<dbReference type="InterPro" id="IPR017850">
    <property type="entry name" value="Alkaline_phosphatase_core_sf"/>
</dbReference>
<comment type="caution">
    <text evidence="2">The sequence shown here is derived from an EMBL/GenBank/DDBJ whole genome shotgun (WGS) entry which is preliminary data.</text>
</comment>
<dbReference type="GO" id="GO:0016787">
    <property type="term" value="F:hydrolase activity"/>
    <property type="evidence" value="ECO:0007669"/>
    <property type="project" value="UniProtKB-ARBA"/>
</dbReference>
<organism evidence="2 3">
    <name type="scientific">Haloplanus litoreus</name>
    <dbReference type="NCBI Taxonomy" id="767515"/>
    <lineage>
        <taxon>Archaea</taxon>
        <taxon>Methanobacteriati</taxon>
        <taxon>Methanobacteriota</taxon>
        <taxon>Stenosarchaea group</taxon>
        <taxon>Halobacteria</taxon>
        <taxon>Halobacteriales</taxon>
        <taxon>Haloferacaceae</taxon>
        <taxon>Haloplanus</taxon>
    </lineage>
</organism>
<dbReference type="AlphaFoldDB" id="A0ABD6A1P7"/>
<accession>A0ABD6A1P7</accession>
<dbReference type="Gene3D" id="3.40.720.10">
    <property type="entry name" value="Alkaline Phosphatase, subunit A"/>
    <property type="match status" value="2"/>
</dbReference>
<evidence type="ECO:0000256" key="1">
    <source>
        <dbReference type="SAM" id="MobiDB-lite"/>
    </source>
</evidence>